<evidence type="ECO:0000259" key="1">
    <source>
        <dbReference type="Pfam" id="PF13032"/>
    </source>
</evidence>
<reference evidence="4" key="1">
    <citation type="submission" date="2024-01" db="EMBL/GenBank/DDBJ databases">
        <title>The genome sequence of Micromonospora mangrovi CCTCC AA 2012012.</title>
        <authorList>
            <person name="Gao J."/>
        </authorList>
    </citation>
    <scope>NUCLEOTIDE SEQUENCE</scope>
    <source>
        <strain evidence="4">CCTCC AA 2012012</strain>
    </source>
</reference>
<accession>A0AAU7M3I9</accession>
<dbReference type="InterPro" id="IPR040496">
    <property type="entry name" value="MID_pPIWI_RE"/>
</dbReference>
<organism evidence="4">
    <name type="scientific">Micromonospora sp. CCTCC AA 2012012</name>
    <dbReference type="NCBI Taxonomy" id="3111921"/>
    <lineage>
        <taxon>Bacteria</taxon>
        <taxon>Bacillati</taxon>
        <taxon>Actinomycetota</taxon>
        <taxon>Actinomycetes</taxon>
        <taxon>Micromonosporales</taxon>
        <taxon>Micromonosporaceae</taxon>
        <taxon>Micromonospora</taxon>
    </lineage>
</organism>
<dbReference type="InterPro" id="IPR025085">
    <property type="entry name" value="pPIWI_RE_X"/>
</dbReference>
<evidence type="ECO:0000313" key="5">
    <source>
        <dbReference type="EMBL" id="XCH72752.1"/>
    </source>
</evidence>
<reference evidence="5" key="2">
    <citation type="submission" date="2024-06" db="EMBL/GenBank/DDBJ databases">
        <title>Micromonospora mangrovi CCTCC AA 2012012 genome sequences.</title>
        <authorList>
            <person name="Gao J."/>
        </authorList>
    </citation>
    <scope>NUCLEOTIDE SEQUENCE</scope>
    <source>
        <strain evidence="5">CCTCC AA 2012012</strain>
    </source>
</reference>
<dbReference type="RefSeq" id="WP_350931622.1">
    <property type="nucleotide sequence ID" value="NZ_CP157762.1"/>
</dbReference>
<evidence type="ECO:0000259" key="3">
    <source>
        <dbReference type="Pfam" id="PF18157"/>
    </source>
</evidence>
<gene>
    <name evidence="5" type="ORF">ABUL08_20850</name>
    <name evidence="4" type="ORF">VK199_20775</name>
</gene>
<evidence type="ECO:0000313" key="4">
    <source>
        <dbReference type="EMBL" id="XBP92055.1"/>
    </source>
</evidence>
<protein>
    <submittedName>
        <fullName evidence="4">RNaseH domain-containing protein</fullName>
    </submittedName>
</protein>
<evidence type="ECO:0000259" key="2">
    <source>
        <dbReference type="Pfam" id="PF13111"/>
    </source>
</evidence>
<dbReference type="AlphaFoldDB" id="A0AAU7M3I9"/>
<dbReference type="Pfam" id="PF18157">
    <property type="entry name" value="MID_pPIWI_RE"/>
    <property type="match status" value="1"/>
</dbReference>
<proteinExistence type="predicted"/>
<dbReference type="Pfam" id="PF13111">
    <property type="entry name" value="pPIWI_RE_X"/>
    <property type="match status" value="1"/>
</dbReference>
<dbReference type="InterPro" id="IPR024996">
    <property type="entry name" value="RNaseH_pPIWI_RE"/>
</dbReference>
<sequence>MRTLAFPYTEAMAEKIHGYTLGSEVNDTWQDLNRRYTRHPKNLPYRDLSLGLRYVSSDYATICKDPDGPGTLLLMRKKIDTAIISRLFAAFERDLAARHGAPFEDLLAPLLRRTKPRTIHIAKYLQAGTATHADIPNWIFDVATWRTIELLRGTLKLPEGTDLLLRPDTDGNLVAFNRPLPETHPRAEQGIHYISLEPITVPGYPGILLNLDAHISATTGFPGNAKSLWIATDDTGMLLTAKHRYDRPTNRNVITGLLPQLVDSFSIRGVPASFTADDLLATHPRIRARHATTPDRHPIGSGPGRRFLDCVLEYATARLNTESLVLETTPIRNIDAPGDPDRHAKLASAVDAAARPIHISVVYQDDLQRHRSAQALTEVLNLPENSLTTAESTFLDGALTITFDSAKTDMLVAPGPTHLRNTLAEQIISTRTPDALHLVLAESNKELAAAKPAEDPKPQLRRALAAHGTVSQFIDPASTPKPNAVDHPANAAVRDLLRAAGLTATTPTRVFSRPLQPQPCVIVGLYTREQNQPATRMISLSALISDGTDTPWHMLGYHPDAHGWNDLPTAIAAHHATDLSQFNDPNPATRTALARAYTERALHQLRTRYDDIPMIIYIDGSNRYPLWSGTTNKNLGNGQLDALPHLGMINPADISLVRVNTASDGKLPQPVRATGKRANADDGAVPATERLHHLPGAHQDTYYLINRSRSDKAFQSSVRAGHRQTRFDLAQGKELRTPWHAMTCTEFLILNHGAFERQQLAALSARLCGHPLAWDGRTARPAPAHLARQIIEDHPGRKTAAR</sequence>
<name>A0AAU7M3I9_9ACTN</name>
<dbReference type="Pfam" id="PF13032">
    <property type="entry name" value="RNaseH_pPIWI_RE"/>
    <property type="match status" value="1"/>
</dbReference>
<feature type="domain" description="Prokaryotic pPIWI-RE MID" evidence="3">
    <location>
        <begin position="420"/>
        <end position="504"/>
    </location>
</feature>
<feature type="domain" description="pPIWI-RE module N-terminal" evidence="2">
    <location>
        <begin position="5"/>
        <end position="321"/>
    </location>
</feature>
<feature type="domain" description="pPIWI-RE RNaseH" evidence="1">
    <location>
        <begin position="523"/>
        <end position="795"/>
    </location>
</feature>
<dbReference type="EMBL" id="CP157762">
    <property type="protein sequence ID" value="XBP92055.1"/>
    <property type="molecule type" value="Genomic_DNA"/>
</dbReference>
<dbReference type="EMBL" id="CP159342">
    <property type="protein sequence ID" value="XCH72752.1"/>
    <property type="molecule type" value="Genomic_DNA"/>
</dbReference>